<keyword evidence="3" id="KW-1185">Reference proteome</keyword>
<reference evidence="2 3" key="1">
    <citation type="journal article" date="2020" name="Nat. Commun.">
        <title>Genome of Tripterygium wilfordii and identification of cytochrome P450 involved in triptolide biosynthesis.</title>
        <authorList>
            <person name="Tu L."/>
            <person name="Su P."/>
            <person name="Zhang Z."/>
            <person name="Gao L."/>
            <person name="Wang J."/>
            <person name="Hu T."/>
            <person name="Zhou J."/>
            <person name="Zhang Y."/>
            <person name="Zhao Y."/>
            <person name="Liu Y."/>
            <person name="Song Y."/>
            <person name="Tong Y."/>
            <person name="Lu Y."/>
            <person name="Yang J."/>
            <person name="Xu C."/>
            <person name="Jia M."/>
            <person name="Peters R.J."/>
            <person name="Huang L."/>
            <person name="Gao W."/>
        </authorList>
    </citation>
    <scope>NUCLEOTIDE SEQUENCE [LARGE SCALE GENOMIC DNA]</scope>
    <source>
        <strain evidence="3">cv. XIE 37</strain>
        <tissue evidence="2">Leaf</tissue>
    </source>
</reference>
<sequence length="161" mass="17585">MLLQYLQENQLCSFQLQNQLAPLQQTGQLQNPNGDPSSSAGPFFNQTLPPMQENAEPGLPINMTSSLGEQDVSIQGGYMQYCSSNPTIPQVGENLNVQALNNGNQNFGINSVMSTPLSSPAPMNSSSTFINGSSSTEDERESYSSLFKFEIPESLDFDEFM</sequence>
<feature type="compositionally biased region" description="Low complexity" evidence="1">
    <location>
        <begin position="124"/>
        <end position="135"/>
    </location>
</feature>
<organism evidence="2 3">
    <name type="scientific">Tripterygium wilfordii</name>
    <name type="common">Thunder God vine</name>
    <dbReference type="NCBI Taxonomy" id="458696"/>
    <lineage>
        <taxon>Eukaryota</taxon>
        <taxon>Viridiplantae</taxon>
        <taxon>Streptophyta</taxon>
        <taxon>Embryophyta</taxon>
        <taxon>Tracheophyta</taxon>
        <taxon>Spermatophyta</taxon>
        <taxon>Magnoliopsida</taxon>
        <taxon>eudicotyledons</taxon>
        <taxon>Gunneridae</taxon>
        <taxon>Pentapetalae</taxon>
        <taxon>rosids</taxon>
        <taxon>fabids</taxon>
        <taxon>Celastrales</taxon>
        <taxon>Celastraceae</taxon>
        <taxon>Tripterygium</taxon>
    </lineage>
</organism>
<gene>
    <name evidence="2" type="ORF">HS088_TW06G00173</name>
</gene>
<dbReference type="EMBL" id="JAAARO010000006">
    <property type="protein sequence ID" value="KAF5746008.1"/>
    <property type="molecule type" value="Genomic_DNA"/>
</dbReference>
<protein>
    <submittedName>
        <fullName evidence="2">Transcription factor MYB39-like</fullName>
    </submittedName>
</protein>
<feature type="compositionally biased region" description="Polar residues" evidence="1">
    <location>
        <begin position="26"/>
        <end position="49"/>
    </location>
</feature>
<dbReference type="Proteomes" id="UP000593562">
    <property type="component" value="Unassembled WGS sequence"/>
</dbReference>
<dbReference type="InParanoid" id="A0A7J7DI87"/>
<name>A0A7J7DI87_TRIWF</name>
<comment type="caution">
    <text evidence="2">The sequence shown here is derived from an EMBL/GenBank/DDBJ whole genome shotgun (WGS) entry which is preliminary data.</text>
</comment>
<feature type="region of interest" description="Disordered" evidence="1">
    <location>
        <begin position="26"/>
        <end position="52"/>
    </location>
</feature>
<dbReference type="AlphaFoldDB" id="A0A7J7DI87"/>
<accession>A0A7J7DI87</accession>
<evidence type="ECO:0000313" key="2">
    <source>
        <dbReference type="EMBL" id="KAF5746008.1"/>
    </source>
</evidence>
<proteinExistence type="predicted"/>
<evidence type="ECO:0000313" key="3">
    <source>
        <dbReference type="Proteomes" id="UP000593562"/>
    </source>
</evidence>
<evidence type="ECO:0000256" key="1">
    <source>
        <dbReference type="SAM" id="MobiDB-lite"/>
    </source>
</evidence>
<feature type="region of interest" description="Disordered" evidence="1">
    <location>
        <begin position="118"/>
        <end position="137"/>
    </location>
</feature>